<dbReference type="EMBL" id="JAVHNQ010000013">
    <property type="protein sequence ID" value="KAK6334138.1"/>
    <property type="molecule type" value="Genomic_DNA"/>
</dbReference>
<organism evidence="1 2">
    <name type="scientific">Orbilia brochopaga</name>
    <dbReference type="NCBI Taxonomy" id="3140254"/>
    <lineage>
        <taxon>Eukaryota</taxon>
        <taxon>Fungi</taxon>
        <taxon>Dikarya</taxon>
        <taxon>Ascomycota</taxon>
        <taxon>Pezizomycotina</taxon>
        <taxon>Orbiliomycetes</taxon>
        <taxon>Orbiliales</taxon>
        <taxon>Orbiliaceae</taxon>
        <taxon>Orbilia</taxon>
    </lineage>
</organism>
<proteinExistence type="predicted"/>
<dbReference type="AlphaFoldDB" id="A0AAV9U653"/>
<gene>
    <name evidence="1" type="ORF">TWF696_002640</name>
</gene>
<name>A0AAV9U653_9PEZI</name>
<comment type="caution">
    <text evidence="1">The sequence shown here is derived from an EMBL/GenBank/DDBJ whole genome shotgun (WGS) entry which is preliminary data.</text>
</comment>
<sequence length="185" mass="20622">MAILSAIFSPETATVILGALGICTCISILTAPSKTPVKRFANSGLNRKCKRCDFGQRPSPFDFPGFNPDWDKPITIFRELKRFGLAGIIVCPESKYKDEVPEQFLIGLDETHANLLMATLASGHWAHCSAVYPGDYDVSLRSLAPEQRLLATMLLESLSEDFEVRIQDRRMPALIKRPQLEVRPS</sequence>
<reference evidence="1 2" key="1">
    <citation type="submission" date="2019-10" db="EMBL/GenBank/DDBJ databases">
        <authorList>
            <person name="Palmer J.M."/>
        </authorList>
    </citation>
    <scope>NUCLEOTIDE SEQUENCE [LARGE SCALE GENOMIC DNA]</scope>
    <source>
        <strain evidence="1 2">TWF696</strain>
    </source>
</reference>
<evidence type="ECO:0000313" key="1">
    <source>
        <dbReference type="EMBL" id="KAK6334138.1"/>
    </source>
</evidence>
<accession>A0AAV9U653</accession>
<keyword evidence="2" id="KW-1185">Reference proteome</keyword>
<dbReference type="Proteomes" id="UP001375240">
    <property type="component" value="Unassembled WGS sequence"/>
</dbReference>
<evidence type="ECO:0000313" key="2">
    <source>
        <dbReference type="Proteomes" id="UP001375240"/>
    </source>
</evidence>
<protein>
    <submittedName>
        <fullName evidence="1">Uncharacterized protein</fullName>
    </submittedName>
</protein>